<evidence type="ECO:0000256" key="1">
    <source>
        <dbReference type="ARBA" id="ARBA00004123"/>
    </source>
</evidence>
<protein>
    <recommendedName>
        <fullName evidence="3">tRNA (adenine(58)-N(1))-methyltransferase non-catalytic subunit TRM6</fullName>
    </recommendedName>
    <alternativeName>
        <fullName evidence="6">tRNA(m1A58)-methyltransferase subunit TRM6</fullName>
    </alternativeName>
</protein>
<dbReference type="Proteomes" id="UP000053890">
    <property type="component" value="Unassembled WGS sequence"/>
</dbReference>
<reference evidence="8 9" key="1">
    <citation type="journal article" date="2015" name="Front. Microbiol.">
        <title>Genome sequence of the plant growth promoting endophytic yeast Rhodotorula graminis WP1.</title>
        <authorList>
            <person name="Firrincieli A."/>
            <person name="Otillar R."/>
            <person name="Salamov A."/>
            <person name="Schmutz J."/>
            <person name="Khan Z."/>
            <person name="Redman R.S."/>
            <person name="Fleck N.D."/>
            <person name="Lindquist E."/>
            <person name="Grigoriev I.V."/>
            <person name="Doty S.L."/>
        </authorList>
    </citation>
    <scope>NUCLEOTIDE SEQUENCE [LARGE SCALE GENOMIC DNA]</scope>
    <source>
        <strain evidence="8 9">WP1</strain>
    </source>
</reference>
<dbReference type="GeneID" id="28972566"/>
<gene>
    <name evidence="8" type="ORF">RHOBADRAFT_13002</name>
</gene>
<evidence type="ECO:0000256" key="7">
    <source>
        <dbReference type="SAM" id="MobiDB-lite"/>
    </source>
</evidence>
<feature type="region of interest" description="Disordered" evidence="7">
    <location>
        <begin position="441"/>
        <end position="499"/>
    </location>
</feature>
<dbReference type="STRING" id="578459.A0A194S7V1"/>
<dbReference type="OrthoDB" id="10254665at2759"/>
<dbReference type="RefSeq" id="XP_018272614.1">
    <property type="nucleotide sequence ID" value="XM_018412117.1"/>
</dbReference>
<accession>A0A194S7V1</accession>
<dbReference type="PANTHER" id="PTHR12945:SF0">
    <property type="entry name" value="TRNA (ADENINE(58)-N(1))-METHYLTRANSFERASE NON-CATALYTIC SUBUNIT TRM6"/>
    <property type="match status" value="1"/>
</dbReference>
<comment type="subcellular location">
    <subcellularLocation>
        <location evidence="1">Nucleus</location>
    </subcellularLocation>
</comment>
<dbReference type="OMA" id="TRCRPYQ"/>
<comment type="similarity">
    <text evidence="2">Belongs to the TRM6/GCD10 family.</text>
</comment>
<sequence>MADSAAAPPAPLPPTAAAPPEPAPSTSTSSTSASAPAPPQPTLDRDARKLIRAGDNVLLKLPSGVLKPIKLNPASCISLGKYGTFTGGELVGKAYGHTYEVRDGGKLQQLRVTLNEIEETEANNEFIASQGAQTLSPDEIQALKDSGLSGREIIQKQIEEHKSFELKTEYSKEKYLKRKEAKWMQVFTPLEPTVHQMAQFHFDKQPSKTRELRPDTLANMLAMANVRPGSRLLVVEDMGGMIVAAAVERMGGKGRIMVVNDADSPPDLHLLDTFNFGAAETSPIVSLHWAATDPSWSPPDLPLEAAKRNNSRDVQKLKKRRAAFDKAREAREEFLTGGFDGVIIAAEYEPYSVIERLLPRIGGSASVVVYSPHLPLLLPVLLRLRQHPAIIAPTIHEPFLRQYQVLPGRAHPEMQGMASGGYILSMVRVWENDEANAVGVGRTRGKRKAGARDGAAASGTRTSKEVGGDEAARKRAKVEDDAAGASATGDSMVVDGEAA</sequence>
<feature type="region of interest" description="Disordered" evidence="7">
    <location>
        <begin position="1"/>
        <end position="43"/>
    </location>
</feature>
<feature type="compositionally biased region" description="Low complexity" evidence="7">
    <location>
        <begin position="452"/>
        <end position="461"/>
    </location>
</feature>
<dbReference type="GO" id="GO:0031515">
    <property type="term" value="C:tRNA (m1A) methyltransferase complex"/>
    <property type="evidence" value="ECO:0007669"/>
    <property type="project" value="InterPro"/>
</dbReference>
<dbReference type="GO" id="GO:0005634">
    <property type="term" value="C:nucleus"/>
    <property type="evidence" value="ECO:0007669"/>
    <property type="project" value="UniProtKB-SubCell"/>
</dbReference>
<evidence type="ECO:0000256" key="3">
    <source>
        <dbReference type="ARBA" id="ARBA00021704"/>
    </source>
</evidence>
<keyword evidence="4" id="KW-0819">tRNA processing</keyword>
<name>A0A194S7V1_RHOGW</name>
<dbReference type="AlphaFoldDB" id="A0A194S7V1"/>
<evidence type="ECO:0000313" key="9">
    <source>
        <dbReference type="Proteomes" id="UP000053890"/>
    </source>
</evidence>
<evidence type="ECO:0000256" key="4">
    <source>
        <dbReference type="ARBA" id="ARBA00022694"/>
    </source>
</evidence>
<feature type="compositionally biased region" description="Low complexity" evidence="7">
    <location>
        <begin position="24"/>
        <end position="35"/>
    </location>
</feature>
<keyword evidence="5" id="KW-0539">Nucleus</keyword>
<dbReference type="InterPro" id="IPR017423">
    <property type="entry name" value="TRM6"/>
</dbReference>
<dbReference type="Pfam" id="PF04189">
    <property type="entry name" value="Gcd10p"/>
    <property type="match status" value="1"/>
</dbReference>
<evidence type="ECO:0000313" key="8">
    <source>
        <dbReference type="EMBL" id="KPV76565.1"/>
    </source>
</evidence>
<keyword evidence="9" id="KW-1185">Reference proteome</keyword>
<feature type="compositionally biased region" description="Pro residues" evidence="7">
    <location>
        <begin position="8"/>
        <end position="23"/>
    </location>
</feature>
<dbReference type="EMBL" id="KQ474076">
    <property type="protein sequence ID" value="KPV76565.1"/>
    <property type="molecule type" value="Genomic_DNA"/>
</dbReference>
<evidence type="ECO:0000256" key="6">
    <source>
        <dbReference type="ARBA" id="ARBA00032319"/>
    </source>
</evidence>
<proteinExistence type="inferred from homology"/>
<evidence type="ECO:0000256" key="2">
    <source>
        <dbReference type="ARBA" id="ARBA00008320"/>
    </source>
</evidence>
<feature type="compositionally biased region" description="Basic and acidic residues" evidence="7">
    <location>
        <begin position="462"/>
        <end position="480"/>
    </location>
</feature>
<dbReference type="PANTHER" id="PTHR12945">
    <property type="entry name" value="TRANSLATION INITIATION FACTOR EIF3-RELATED"/>
    <property type="match status" value="1"/>
</dbReference>
<dbReference type="GO" id="GO:0030488">
    <property type="term" value="P:tRNA methylation"/>
    <property type="evidence" value="ECO:0007669"/>
    <property type="project" value="InterPro"/>
</dbReference>
<organism evidence="8 9">
    <name type="scientific">Rhodotorula graminis (strain WP1)</name>
    <dbReference type="NCBI Taxonomy" id="578459"/>
    <lineage>
        <taxon>Eukaryota</taxon>
        <taxon>Fungi</taxon>
        <taxon>Dikarya</taxon>
        <taxon>Basidiomycota</taxon>
        <taxon>Pucciniomycotina</taxon>
        <taxon>Microbotryomycetes</taxon>
        <taxon>Sporidiobolales</taxon>
        <taxon>Sporidiobolaceae</taxon>
        <taxon>Rhodotorula</taxon>
    </lineage>
</organism>
<evidence type="ECO:0000256" key="5">
    <source>
        <dbReference type="ARBA" id="ARBA00023242"/>
    </source>
</evidence>